<dbReference type="EMBL" id="CM004474">
    <property type="protein sequence ID" value="OCT79773.1"/>
    <property type="molecule type" value="Genomic_DNA"/>
</dbReference>
<feature type="compositionally biased region" description="Basic residues" evidence="2">
    <location>
        <begin position="146"/>
        <end position="158"/>
    </location>
</feature>
<evidence type="ECO:0000256" key="1">
    <source>
        <dbReference type="SAM" id="Coils"/>
    </source>
</evidence>
<evidence type="ECO:0000313" key="4">
    <source>
        <dbReference type="Proteomes" id="UP000694892"/>
    </source>
</evidence>
<feature type="compositionally biased region" description="Basic and acidic residues" evidence="2">
    <location>
        <begin position="53"/>
        <end position="66"/>
    </location>
</feature>
<organism evidence="3 4">
    <name type="scientific">Xenopus laevis</name>
    <name type="common">African clawed frog</name>
    <dbReference type="NCBI Taxonomy" id="8355"/>
    <lineage>
        <taxon>Eukaryota</taxon>
        <taxon>Metazoa</taxon>
        <taxon>Chordata</taxon>
        <taxon>Craniata</taxon>
        <taxon>Vertebrata</taxon>
        <taxon>Euteleostomi</taxon>
        <taxon>Amphibia</taxon>
        <taxon>Batrachia</taxon>
        <taxon>Anura</taxon>
        <taxon>Pipoidea</taxon>
        <taxon>Pipidae</taxon>
        <taxon>Xenopodinae</taxon>
        <taxon>Xenopus</taxon>
        <taxon>Xenopus</taxon>
    </lineage>
</organism>
<evidence type="ECO:0000313" key="3">
    <source>
        <dbReference type="EMBL" id="OCT79773.1"/>
    </source>
</evidence>
<dbReference type="AlphaFoldDB" id="A0A974HJ60"/>
<proteinExistence type="predicted"/>
<feature type="region of interest" description="Disordered" evidence="2">
    <location>
        <begin position="1"/>
        <end position="68"/>
    </location>
</feature>
<sequence length="317" mass="36083">MEMNTEGGSAAKAVSEDMGNPLCRQSKKQKQGASASSKVDMGTTLSRQSQIKGEARQEQETLDKRRASPMSRAEMICMVQYFQRKDYDCKKTHYSRPNTRKDNILNEVLEALHLKFGVTRSKDQLRKRWSDLKLRERDQLKSITRTIKKRQQRRKLMIKKQYTPTPKDQHHKDVSETSDECQPSSQSQHHHDEAKNATESSDKRPPSSQPHQNSPETVDDETEEVPHSSSQDTIVLTGIVAHACDNHTCYKIFCSLLINIADSEIPRSPASFETKDFPGDYKAGAYKAIKKCIAQLQLLKEAVLSLEENLHSVLQEI</sequence>
<feature type="compositionally biased region" description="Basic and acidic residues" evidence="2">
    <location>
        <begin position="189"/>
        <end position="205"/>
    </location>
</feature>
<gene>
    <name evidence="3" type="ORF">XELAEV_18026583mg</name>
</gene>
<accession>A0A974HJ60</accession>
<protein>
    <submittedName>
        <fullName evidence="3">Uncharacterized protein</fullName>
    </submittedName>
</protein>
<reference evidence="4" key="1">
    <citation type="journal article" date="2016" name="Nature">
        <title>Genome evolution in the allotetraploid frog Xenopus laevis.</title>
        <authorList>
            <person name="Session A.M."/>
            <person name="Uno Y."/>
            <person name="Kwon T."/>
            <person name="Chapman J.A."/>
            <person name="Toyoda A."/>
            <person name="Takahashi S."/>
            <person name="Fukui A."/>
            <person name="Hikosaka A."/>
            <person name="Suzuki A."/>
            <person name="Kondo M."/>
            <person name="van Heeringen S.J."/>
            <person name="Quigley I."/>
            <person name="Heinz S."/>
            <person name="Ogino H."/>
            <person name="Ochi H."/>
            <person name="Hellsten U."/>
            <person name="Lyons J.B."/>
            <person name="Simakov O."/>
            <person name="Putnam N."/>
            <person name="Stites J."/>
            <person name="Kuroki Y."/>
            <person name="Tanaka T."/>
            <person name="Michiue T."/>
            <person name="Watanabe M."/>
            <person name="Bogdanovic O."/>
            <person name="Lister R."/>
            <person name="Georgiou G."/>
            <person name="Paranjpe S.S."/>
            <person name="van Kruijsbergen I."/>
            <person name="Shu S."/>
            <person name="Carlson J."/>
            <person name="Kinoshita T."/>
            <person name="Ohta Y."/>
            <person name="Mawaribuchi S."/>
            <person name="Jenkins J."/>
            <person name="Grimwood J."/>
            <person name="Schmutz J."/>
            <person name="Mitros T."/>
            <person name="Mozaffari S.V."/>
            <person name="Suzuki Y."/>
            <person name="Haramoto Y."/>
            <person name="Yamamoto T.S."/>
            <person name="Takagi C."/>
            <person name="Heald R."/>
            <person name="Miller K."/>
            <person name="Haudenschild C."/>
            <person name="Kitzman J."/>
            <person name="Nakayama T."/>
            <person name="Izutsu Y."/>
            <person name="Robert J."/>
            <person name="Fortriede J."/>
            <person name="Burns K."/>
            <person name="Lotay V."/>
            <person name="Karimi K."/>
            <person name="Yasuoka Y."/>
            <person name="Dichmann D.S."/>
            <person name="Flajnik M.F."/>
            <person name="Houston D.W."/>
            <person name="Shendure J."/>
            <person name="DuPasquier L."/>
            <person name="Vize P.D."/>
            <person name="Zorn A.M."/>
            <person name="Ito M."/>
            <person name="Marcotte E.M."/>
            <person name="Wallingford J.B."/>
            <person name="Ito Y."/>
            <person name="Asashima M."/>
            <person name="Ueno N."/>
            <person name="Matsuda Y."/>
            <person name="Veenstra G.J."/>
            <person name="Fujiyama A."/>
            <person name="Harland R.M."/>
            <person name="Taira M."/>
            <person name="Rokhsar D.S."/>
        </authorList>
    </citation>
    <scope>NUCLEOTIDE SEQUENCE [LARGE SCALE GENOMIC DNA]</scope>
    <source>
        <strain evidence="4">J</strain>
    </source>
</reference>
<feature type="coiled-coil region" evidence="1">
    <location>
        <begin position="289"/>
        <end position="316"/>
    </location>
</feature>
<keyword evidence="1" id="KW-0175">Coiled coil</keyword>
<feature type="region of interest" description="Disordered" evidence="2">
    <location>
        <begin position="143"/>
        <end position="230"/>
    </location>
</feature>
<evidence type="ECO:0000256" key="2">
    <source>
        <dbReference type="SAM" id="MobiDB-lite"/>
    </source>
</evidence>
<name>A0A974HJ60_XENLA</name>
<dbReference type="Proteomes" id="UP000694892">
    <property type="component" value="Chromosome 5L"/>
</dbReference>